<protein>
    <recommendedName>
        <fullName evidence="2">histidine kinase</fullName>
        <ecNumber evidence="2">2.7.13.3</ecNumber>
    </recommendedName>
</protein>
<dbReference type="SMART" id="SM00448">
    <property type="entry name" value="REC"/>
    <property type="match status" value="1"/>
</dbReference>
<dbReference type="CDD" id="cd00130">
    <property type="entry name" value="PAS"/>
    <property type="match status" value="1"/>
</dbReference>
<evidence type="ECO:0000259" key="11">
    <source>
        <dbReference type="PROSITE" id="PS50110"/>
    </source>
</evidence>
<accession>A0A1C4FRN0</accession>
<dbReference type="Pfam" id="PF00072">
    <property type="entry name" value="Response_reg"/>
    <property type="match status" value="1"/>
</dbReference>
<dbReference type="SUPFAM" id="SSF47384">
    <property type="entry name" value="Homodimeric domain of signal transducing histidine kinase"/>
    <property type="match status" value="1"/>
</dbReference>
<dbReference type="InterPro" id="IPR036097">
    <property type="entry name" value="HisK_dim/P_sf"/>
</dbReference>
<keyword evidence="14" id="KW-1185">Reference proteome</keyword>
<proteinExistence type="predicted"/>
<dbReference type="AlphaFoldDB" id="A0A1C4FRN0"/>
<dbReference type="SUPFAM" id="SSF55874">
    <property type="entry name" value="ATPase domain of HSP90 chaperone/DNA topoisomerase II/histidine kinase"/>
    <property type="match status" value="1"/>
</dbReference>
<dbReference type="CDD" id="cd00156">
    <property type="entry name" value="REC"/>
    <property type="match status" value="1"/>
</dbReference>
<feature type="modified residue" description="4-aspartylphosphate" evidence="9">
    <location>
        <position position="59"/>
    </location>
</feature>
<keyword evidence="3 9" id="KW-0597">Phosphoprotein</keyword>
<name>A0A1C4FRN0_9BACT</name>
<dbReference type="PRINTS" id="PR00344">
    <property type="entry name" value="BCTRLSENSOR"/>
</dbReference>
<keyword evidence="5" id="KW-0547">Nucleotide-binding</keyword>
<feature type="domain" description="PAS" evidence="12">
    <location>
        <begin position="137"/>
        <end position="192"/>
    </location>
</feature>
<dbReference type="InterPro" id="IPR035965">
    <property type="entry name" value="PAS-like_dom_sf"/>
</dbReference>
<dbReference type="OrthoDB" id="9806995at2"/>
<dbReference type="STRING" id="1335309.GA0116948_11648"/>
<dbReference type="Pfam" id="PF00512">
    <property type="entry name" value="HisKA"/>
    <property type="match status" value="1"/>
</dbReference>
<comment type="catalytic activity">
    <reaction evidence="1">
        <text>ATP + protein L-histidine = ADP + protein N-phospho-L-histidine.</text>
        <dbReference type="EC" id="2.7.13.3"/>
    </reaction>
</comment>
<dbReference type="PROSITE" id="PS50109">
    <property type="entry name" value="HIS_KIN"/>
    <property type="match status" value="1"/>
</dbReference>
<dbReference type="InterPro" id="IPR003594">
    <property type="entry name" value="HATPase_dom"/>
</dbReference>
<evidence type="ECO:0000313" key="14">
    <source>
        <dbReference type="Proteomes" id="UP000242818"/>
    </source>
</evidence>
<dbReference type="CDD" id="cd00082">
    <property type="entry name" value="HisKA"/>
    <property type="match status" value="1"/>
</dbReference>
<dbReference type="SMART" id="SM00388">
    <property type="entry name" value="HisKA"/>
    <property type="match status" value="1"/>
</dbReference>
<dbReference type="InterPro" id="IPR004358">
    <property type="entry name" value="Sig_transdc_His_kin-like_C"/>
</dbReference>
<dbReference type="PANTHER" id="PTHR43065:SF10">
    <property type="entry name" value="PEROXIDE STRESS-ACTIVATED HISTIDINE KINASE MAK3"/>
    <property type="match status" value="1"/>
</dbReference>
<evidence type="ECO:0000256" key="7">
    <source>
        <dbReference type="ARBA" id="ARBA00022840"/>
    </source>
</evidence>
<evidence type="ECO:0000259" key="10">
    <source>
        <dbReference type="PROSITE" id="PS50109"/>
    </source>
</evidence>
<evidence type="ECO:0000256" key="9">
    <source>
        <dbReference type="PROSITE-ProRule" id="PRU00169"/>
    </source>
</evidence>
<keyword evidence="4" id="KW-0808">Transferase</keyword>
<evidence type="ECO:0000256" key="6">
    <source>
        <dbReference type="ARBA" id="ARBA00022777"/>
    </source>
</evidence>
<dbReference type="PROSITE" id="PS50110">
    <property type="entry name" value="RESPONSE_REGULATORY"/>
    <property type="match status" value="1"/>
</dbReference>
<evidence type="ECO:0000256" key="3">
    <source>
        <dbReference type="ARBA" id="ARBA00022553"/>
    </source>
</evidence>
<dbReference type="Pfam" id="PF13426">
    <property type="entry name" value="PAS_9"/>
    <property type="match status" value="1"/>
</dbReference>
<evidence type="ECO:0000259" key="12">
    <source>
        <dbReference type="PROSITE" id="PS50112"/>
    </source>
</evidence>
<dbReference type="Pfam" id="PF02518">
    <property type="entry name" value="HATPase_c"/>
    <property type="match status" value="1"/>
</dbReference>
<evidence type="ECO:0000256" key="1">
    <source>
        <dbReference type="ARBA" id="ARBA00000085"/>
    </source>
</evidence>
<dbReference type="GO" id="GO:0005524">
    <property type="term" value="F:ATP binding"/>
    <property type="evidence" value="ECO:0007669"/>
    <property type="project" value="UniProtKB-KW"/>
</dbReference>
<dbReference type="Gene3D" id="3.30.450.20">
    <property type="entry name" value="PAS domain"/>
    <property type="match status" value="1"/>
</dbReference>
<dbReference type="PANTHER" id="PTHR43065">
    <property type="entry name" value="SENSOR HISTIDINE KINASE"/>
    <property type="match status" value="1"/>
</dbReference>
<dbReference type="GO" id="GO:0000155">
    <property type="term" value="F:phosphorelay sensor kinase activity"/>
    <property type="evidence" value="ECO:0007669"/>
    <property type="project" value="InterPro"/>
</dbReference>
<evidence type="ECO:0000256" key="2">
    <source>
        <dbReference type="ARBA" id="ARBA00012438"/>
    </source>
</evidence>
<keyword evidence="6" id="KW-0418">Kinase</keyword>
<dbReference type="SUPFAM" id="SSF55785">
    <property type="entry name" value="PYP-like sensor domain (PAS domain)"/>
    <property type="match status" value="1"/>
</dbReference>
<evidence type="ECO:0000313" key="13">
    <source>
        <dbReference type="EMBL" id="SCC58245.1"/>
    </source>
</evidence>
<dbReference type="InterPro" id="IPR005467">
    <property type="entry name" value="His_kinase_dom"/>
</dbReference>
<dbReference type="Proteomes" id="UP000242818">
    <property type="component" value="Unassembled WGS sequence"/>
</dbReference>
<dbReference type="Gene3D" id="1.10.287.130">
    <property type="match status" value="1"/>
</dbReference>
<dbReference type="EMBL" id="FMAR01000016">
    <property type="protein sequence ID" value="SCC58245.1"/>
    <property type="molecule type" value="Genomic_DNA"/>
</dbReference>
<dbReference type="SMART" id="SM00387">
    <property type="entry name" value="HATPase_c"/>
    <property type="match status" value="1"/>
</dbReference>
<dbReference type="InterPro" id="IPR036890">
    <property type="entry name" value="HATPase_C_sf"/>
</dbReference>
<evidence type="ECO:0000256" key="4">
    <source>
        <dbReference type="ARBA" id="ARBA00022679"/>
    </source>
</evidence>
<dbReference type="Gene3D" id="3.30.565.10">
    <property type="entry name" value="Histidine kinase-like ATPase, C-terminal domain"/>
    <property type="match status" value="1"/>
</dbReference>
<gene>
    <name evidence="13" type="ORF">GA0116948_11648</name>
</gene>
<evidence type="ECO:0000256" key="5">
    <source>
        <dbReference type="ARBA" id="ARBA00022741"/>
    </source>
</evidence>
<dbReference type="InterPro" id="IPR000014">
    <property type="entry name" value="PAS"/>
</dbReference>
<reference evidence="13 14" key="1">
    <citation type="submission" date="2016-08" db="EMBL/GenBank/DDBJ databases">
        <authorList>
            <person name="Seilhamer J.J."/>
        </authorList>
    </citation>
    <scope>NUCLEOTIDE SEQUENCE [LARGE SCALE GENOMIC DNA]</scope>
    <source>
        <strain evidence="13 14">A37T2</strain>
    </source>
</reference>
<dbReference type="SUPFAM" id="SSF52172">
    <property type="entry name" value="CheY-like"/>
    <property type="match status" value="1"/>
</dbReference>
<dbReference type="EC" id="2.7.13.3" evidence="2"/>
<dbReference type="Gene3D" id="3.40.50.2300">
    <property type="match status" value="1"/>
</dbReference>
<feature type="domain" description="Response regulatory" evidence="11">
    <location>
        <begin position="7"/>
        <end position="124"/>
    </location>
</feature>
<dbReference type="NCBIfam" id="TIGR00229">
    <property type="entry name" value="sensory_box"/>
    <property type="match status" value="1"/>
</dbReference>
<dbReference type="InterPro" id="IPR003661">
    <property type="entry name" value="HisK_dim/P_dom"/>
</dbReference>
<dbReference type="RefSeq" id="WP_089714768.1">
    <property type="nucleotide sequence ID" value="NZ_FMAR01000016.1"/>
</dbReference>
<dbReference type="InterPro" id="IPR001789">
    <property type="entry name" value="Sig_transdc_resp-reg_receiver"/>
</dbReference>
<keyword evidence="8" id="KW-0902">Two-component regulatory system</keyword>
<organism evidence="13 14">
    <name type="scientific">Chitinophaga costaii</name>
    <dbReference type="NCBI Taxonomy" id="1335309"/>
    <lineage>
        <taxon>Bacteria</taxon>
        <taxon>Pseudomonadati</taxon>
        <taxon>Bacteroidota</taxon>
        <taxon>Chitinophagia</taxon>
        <taxon>Chitinophagales</taxon>
        <taxon>Chitinophagaceae</taxon>
        <taxon>Chitinophaga</taxon>
    </lineage>
</organism>
<keyword evidence="7" id="KW-0067">ATP-binding</keyword>
<feature type="domain" description="Histidine kinase" evidence="10">
    <location>
        <begin position="270"/>
        <end position="479"/>
    </location>
</feature>
<dbReference type="PROSITE" id="PS50112">
    <property type="entry name" value="PAS"/>
    <property type="match status" value="1"/>
</dbReference>
<sequence>MTDKPIHILMVDDDEDDFFLVSELLQDISPAQYNIEWASTYAKGLEEIEQKRHDIYLIDYRLGPYTGIDILHHFQQLHYKAPVIMLTGKGDYNIDKEAMEAGASDYLVKGEISPAMLERSVRYALDEFNHLRTLESSEKKYYGVFEKAHDLILLADRNKQIIDANPAALRVLEYSKEDLLQMNLQSLFLHSDQSNFFMAHIGDESITGQVEYNFSTRLGKKLIVLANGVMLDEQEQTFLCVAQDITDKKQKELERSQQEKFAITGRIARVIAHEVRNPLTNILLAVSQFKQGELPTYDENLLYVDIIERNCTRINQLITELLHSTRMSEMNMQYYIVNDLVKKTLQQAADRLQLNEIMVHQNFMLSDALVMVDEEKILIALLNIVINAIEAMTPGKGILSVATELHGDKVYITITDNGAGIPEANKARLFDPFFTNKPKGTGLGLTSTQNIIINHKGAVHVESEEGKGTTFQISFPVHDQ</sequence>
<evidence type="ECO:0000256" key="8">
    <source>
        <dbReference type="ARBA" id="ARBA00023012"/>
    </source>
</evidence>
<dbReference type="InterPro" id="IPR011006">
    <property type="entry name" value="CheY-like_superfamily"/>
</dbReference>
<dbReference type="SMART" id="SM00091">
    <property type="entry name" value="PAS"/>
    <property type="match status" value="1"/>
</dbReference>